<dbReference type="Proteomes" id="UP000289738">
    <property type="component" value="Chromosome A04"/>
</dbReference>
<dbReference type="EMBL" id="SDMP01000004">
    <property type="protein sequence ID" value="RYR62401.1"/>
    <property type="molecule type" value="Genomic_DNA"/>
</dbReference>
<accession>A0A445DGT7</accession>
<keyword evidence="2" id="KW-1185">Reference proteome</keyword>
<comment type="caution">
    <text evidence="1">The sequence shown here is derived from an EMBL/GenBank/DDBJ whole genome shotgun (WGS) entry which is preliminary data.</text>
</comment>
<protein>
    <submittedName>
        <fullName evidence="1">Uncharacterized protein</fullName>
    </submittedName>
</protein>
<name>A0A445DGT7_ARAHY</name>
<gene>
    <name evidence="1" type="ORF">Ahy_A04g019945</name>
</gene>
<dbReference type="AlphaFoldDB" id="A0A445DGT7"/>
<sequence length="167" mass="19186">MEEFSLCCASTTFAKKMAMNFPFSSLEHVISVVRDISFRKVIVRCWLEAISGQSYSNQYLKMANKMHFTNNHIIELDIASKEKMKYIELHITEIFLRNMPKLSIRKMIVVCILIFSVLTEYSSEIVDDSLDGTKTDSEDHLDGISSVGINIFKQINLNKVPKKIIKL</sequence>
<evidence type="ECO:0000313" key="2">
    <source>
        <dbReference type="Proteomes" id="UP000289738"/>
    </source>
</evidence>
<proteinExistence type="predicted"/>
<evidence type="ECO:0000313" key="1">
    <source>
        <dbReference type="EMBL" id="RYR62401.1"/>
    </source>
</evidence>
<reference evidence="1 2" key="1">
    <citation type="submission" date="2019-01" db="EMBL/GenBank/DDBJ databases">
        <title>Sequencing of cultivated peanut Arachis hypogaea provides insights into genome evolution and oil improvement.</title>
        <authorList>
            <person name="Chen X."/>
        </authorList>
    </citation>
    <scope>NUCLEOTIDE SEQUENCE [LARGE SCALE GENOMIC DNA]</scope>
    <source>
        <strain evidence="2">cv. Fuhuasheng</strain>
        <tissue evidence="1">Leaves</tissue>
    </source>
</reference>
<organism evidence="1 2">
    <name type="scientific">Arachis hypogaea</name>
    <name type="common">Peanut</name>
    <dbReference type="NCBI Taxonomy" id="3818"/>
    <lineage>
        <taxon>Eukaryota</taxon>
        <taxon>Viridiplantae</taxon>
        <taxon>Streptophyta</taxon>
        <taxon>Embryophyta</taxon>
        <taxon>Tracheophyta</taxon>
        <taxon>Spermatophyta</taxon>
        <taxon>Magnoliopsida</taxon>
        <taxon>eudicotyledons</taxon>
        <taxon>Gunneridae</taxon>
        <taxon>Pentapetalae</taxon>
        <taxon>rosids</taxon>
        <taxon>fabids</taxon>
        <taxon>Fabales</taxon>
        <taxon>Fabaceae</taxon>
        <taxon>Papilionoideae</taxon>
        <taxon>50 kb inversion clade</taxon>
        <taxon>dalbergioids sensu lato</taxon>
        <taxon>Dalbergieae</taxon>
        <taxon>Pterocarpus clade</taxon>
        <taxon>Arachis</taxon>
    </lineage>
</organism>